<evidence type="ECO:0000259" key="1">
    <source>
        <dbReference type="Pfam" id="PF00534"/>
    </source>
</evidence>
<dbReference type="InterPro" id="IPR050194">
    <property type="entry name" value="Glycosyltransferase_grp1"/>
</dbReference>
<sequence>MKILNVTSMSEFRGGDSQMYTIYKLLADKTDLKQYILCPDNAVLAAICKNDNAIFFTYKTNRFKLFSLILAIIKICKKESITVLHIHDSSSLTAALIALKFLNKSITLIFSRKRNNKIKDKFLNRYKYSHSRIHKIICVSKAVEAIFEKIVDKSRLITIYDAIDVEKFAQQTNQNLLHKEFNFAPETKIVGNIAALTSQKDIHTFIDTAKLIKLKTNTSDSIKFIVIGDGPLKEELLNYAITNDLEHDLFFTGYRNTADLLPEFNVFLLTSITEGLPLTIYEAFACKIPVVCTKAGGTPEVITNGETGFLADLKDTETLSNSVLKIINNIALQEKIKTNAFQLVNQNHNLSILQKNYYDFYKSLN</sequence>
<dbReference type="RefSeq" id="WP_248726229.1">
    <property type="nucleotide sequence ID" value="NZ_CP096829.1"/>
</dbReference>
<dbReference type="PANTHER" id="PTHR45947">
    <property type="entry name" value="SULFOQUINOVOSYL TRANSFERASE SQD2"/>
    <property type="match status" value="1"/>
</dbReference>
<gene>
    <name evidence="3" type="ORF">M0M44_14120</name>
</gene>
<feature type="domain" description="Glycosyltransferase subfamily 4-like N-terminal" evidence="2">
    <location>
        <begin position="56"/>
        <end position="166"/>
    </location>
</feature>
<dbReference type="Pfam" id="PF00534">
    <property type="entry name" value="Glycos_transf_1"/>
    <property type="match status" value="1"/>
</dbReference>
<keyword evidence="4" id="KW-1185">Reference proteome</keyword>
<dbReference type="EMBL" id="CP096829">
    <property type="protein sequence ID" value="UPZ13887.1"/>
    <property type="molecule type" value="Genomic_DNA"/>
</dbReference>
<feature type="domain" description="Glycosyl transferase family 1" evidence="1">
    <location>
        <begin position="177"/>
        <end position="341"/>
    </location>
</feature>
<protein>
    <submittedName>
        <fullName evidence="3">Glycosyltransferase family 4 protein</fullName>
    </submittedName>
</protein>
<dbReference type="Proteomes" id="UP000829998">
    <property type="component" value="Chromosome"/>
</dbReference>
<name>A0ABY4LLB0_9FLAO</name>
<reference evidence="3 4" key="1">
    <citation type="submission" date="2022-04" db="EMBL/GenBank/DDBJ databases">
        <authorList>
            <person name="Ra J.-S."/>
            <person name="Kim S.-B."/>
        </authorList>
    </citation>
    <scope>NUCLEOTIDE SEQUENCE [LARGE SCALE GENOMIC DNA]</scope>
    <source>
        <strain evidence="3 4">MMS21-Er5</strain>
    </source>
</reference>
<proteinExistence type="predicted"/>
<evidence type="ECO:0000313" key="4">
    <source>
        <dbReference type="Proteomes" id="UP000829998"/>
    </source>
</evidence>
<evidence type="ECO:0000313" key="3">
    <source>
        <dbReference type="EMBL" id="UPZ13887.1"/>
    </source>
</evidence>
<organism evidence="3 4">
    <name type="scientific">Flavobacterium humidisoli</name>
    <dbReference type="NCBI Taxonomy" id="2937442"/>
    <lineage>
        <taxon>Bacteria</taxon>
        <taxon>Pseudomonadati</taxon>
        <taxon>Bacteroidota</taxon>
        <taxon>Flavobacteriia</taxon>
        <taxon>Flavobacteriales</taxon>
        <taxon>Flavobacteriaceae</taxon>
        <taxon>Flavobacterium</taxon>
    </lineage>
</organism>
<dbReference type="InterPro" id="IPR028098">
    <property type="entry name" value="Glyco_trans_4-like_N"/>
</dbReference>
<dbReference type="Gene3D" id="3.40.50.2000">
    <property type="entry name" value="Glycogen Phosphorylase B"/>
    <property type="match status" value="2"/>
</dbReference>
<dbReference type="CDD" id="cd03801">
    <property type="entry name" value="GT4_PimA-like"/>
    <property type="match status" value="1"/>
</dbReference>
<evidence type="ECO:0000259" key="2">
    <source>
        <dbReference type="Pfam" id="PF13439"/>
    </source>
</evidence>
<dbReference type="PANTHER" id="PTHR45947:SF3">
    <property type="entry name" value="SULFOQUINOVOSYL TRANSFERASE SQD2"/>
    <property type="match status" value="1"/>
</dbReference>
<dbReference type="Pfam" id="PF13439">
    <property type="entry name" value="Glyco_transf_4"/>
    <property type="match status" value="1"/>
</dbReference>
<dbReference type="InterPro" id="IPR001296">
    <property type="entry name" value="Glyco_trans_1"/>
</dbReference>
<dbReference type="SUPFAM" id="SSF53756">
    <property type="entry name" value="UDP-Glycosyltransferase/glycogen phosphorylase"/>
    <property type="match status" value="1"/>
</dbReference>
<accession>A0ABY4LLB0</accession>